<keyword evidence="2" id="KW-1185">Reference proteome</keyword>
<name>A0A2K8LCU4_9PROT</name>
<dbReference type="EMBL" id="CP018800">
    <property type="protein sequence ID" value="ATX82724.1"/>
    <property type="molecule type" value="Genomic_DNA"/>
</dbReference>
<gene>
    <name evidence="1" type="ORF">Ga0123462_1882</name>
</gene>
<protein>
    <submittedName>
        <fullName evidence="1">Uncharacterized protein</fullName>
    </submittedName>
</protein>
<proteinExistence type="predicted"/>
<evidence type="ECO:0000313" key="1">
    <source>
        <dbReference type="EMBL" id="ATX82724.1"/>
    </source>
</evidence>
<accession>A0A2K8LCU4</accession>
<dbReference type="Proteomes" id="UP000231637">
    <property type="component" value="Chromosome"/>
</dbReference>
<dbReference type="KEGG" id="mfn:Ga0123462_1882"/>
<dbReference type="AlphaFoldDB" id="A0A2K8LCU4"/>
<reference evidence="1 2" key="1">
    <citation type="submission" date="2016-12" db="EMBL/GenBank/DDBJ databases">
        <title>Isolation and genomic insights into novel planktonic Zetaproteobacteria from stratified waters of the Chesapeake Bay.</title>
        <authorList>
            <person name="McAllister S.M."/>
            <person name="Kato S."/>
            <person name="Chan C.S."/>
            <person name="Chiu B.K."/>
            <person name="Field E.K."/>
        </authorList>
    </citation>
    <scope>NUCLEOTIDE SEQUENCE [LARGE SCALE GENOMIC DNA]</scope>
    <source>
        <strain evidence="1 2">CP-8</strain>
    </source>
</reference>
<evidence type="ECO:0000313" key="2">
    <source>
        <dbReference type="Proteomes" id="UP000231637"/>
    </source>
</evidence>
<dbReference type="OrthoDB" id="271452at2"/>
<sequence>MASDGDVFELTIDKNNIIKHVNDAWLDFANSCNSLLANKSKVLDKPLFTFIDGEMVKNLYLNILLRVRSSEKAFVYKFRCDSPSVRRLLEMKISPLDKQDILFTSCIIKSEHREPVSMLDCSLPRNNEVVFICSICKKIELDCHEWIEIEEALSKDDLFCRDGIPQIANGLCPDCGKHFLDEIEAQLGSY</sequence>
<dbReference type="RefSeq" id="WP_100266038.1">
    <property type="nucleotide sequence ID" value="NZ_CP018800.1"/>
</dbReference>
<organism evidence="1 2">
    <name type="scientific">Mariprofundus ferrinatatus</name>
    <dbReference type="NCBI Taxonomy" id="1921087"/>
    <lineage>
        <taxon>Bacteria</taxon>
        <taxon>Pseudomonadati</taxon>
        <taxon>Pseudomonadota</taxon>
        <taxon>Candidatius Mariprofundia</taxon>
        <taxon>Mariprofundales</taxon>
        <taxon>Mariprofundaceae</taxon>
        <taxon>Mariprofundus</taxon>
    </lineage>
</organism>